<sequence length="275" mass="31127">MRKIVLFIGALFLASCSNYGQLTYVTKLPTKLEENSGILYNNDSTLWVILDKGNPDKLYKTDFKGKLLNELKVDNAKNEDWEDIARDEEGNVYIADTGNNNGKRKELTIYKLPNPQNEEGNKIDAEKINFRFPDKKIFGSEALFYRDNFLYIITKDRARPFTGEAMIYKVPAHKGNYEATFVGKFTPCEEQGVCEVTAADISPDGKTIVILGYGRLWVFTDFTSDDFSKGKMKTIDLGATTQLESISFMDGTTLLLSDEERGNTGRNLYSFSLKE</sequence>
<keyword evidence="3" id="KW-1003">Cell membrane</keyword>
<dbReference type="RefSeq" id="WP_089886805.1">
    <property type="nucleotide sequence ID" value="NZ_FNGV01000002.1"/>
</dbReference>
<keyword evidence="7" id="KW-1185">Reference proteome</keyword>
<keyword evidence="5" id="KW-0732">Signal</keyword>
<dbReference type="OrthoDB" id="5599486at2"/>
<dbReference type="Pfam" id="PF06977">
    <property type="entry name" value="SdiA-regulated"/>
    <property type="match status" value="1"/>
</dbReference>
<dbReference type="STRING" id="192904.SAMN04488514_102414"/>
<name>A0A1G9M8C5_9FLAO</name>
<protein>
    <submittedName>
        <fullName evidence="6">SdiA-regulated</fullName>
    </submittedName>
</protein>
<dbReference type="SUPFAM" id="SSF101898">
    <property type="entry name" value="NHL repeat"/>
    <property type="match status" value="1"/>
</dbReference>
<evidence type="ECO:0000256" key="1">
    <source>
        <dbReference type="ARBA" id="ARBA00004236"/>
    </source>
</evidence>
<dbReference type="Gene3D" id="2.120.10.30">
    <property type="entry name" value="TolB, C-terminal domain"/>
    <property type="match status" value="1"/>
</dbReference>
<dbReference type="GO" id="GO:0005886">
    <property type="term" value="C:plasma membrane"/>
    <property type="evidence" value="ECO:0007669"/>
    <property type="project" value="UniProtKB-SubCell"/>
</dbReference>
<dbReference type="InterPro" id="IPR011042">
    <property type="entry name" value="6-blade_b-propeller_TolB-like"/>
</dbReference>
<evidence type="ECO:0000256" key="3">
    <source>
        <dbReference type="ARBA" id="ARBA00022475"/>
    </source>
</evidence>
<keyword evidence="4" id="KW-0472">Membrane</keyword>
<accession>A0A1G9M8C5</accession>
<evidence type="ECO:0000256" key="2">
    <source>
        <dbReference type="ARBA" id="ARBA00009852"/>
    </source>
</evidence>
<evidence type="ECO:0000256" key="4">
    <source>
        <dbReference type="ARBA" id="ARBA00023136"/>
    </source>
</evidence>
<feature type="signal peptide" evidence="5">
    <location>
        <begin position="1"/>
        <end position="20"/>
    </location>
</feature>
<dbReference type="PROSITE" id="PS51257">
    <property type="entry name" value="PROKAR_LIPOPROTEIN"/>
    <property type="match status" value="1"/>
</dbReference>
<evidence type="ECO:0000256" key="5">
    <source>
        <dbReference type="SAM" id="SignalP"/>
    </source>
</evidence>
<reference evidence="6 7" key="1">
    <citation type="submission" date="2016-10" db="EMBL/GenBank/DDBJ databases">
        <authorList>
            <person name="de Groot N.N."/>
        </authorList>
    </citation>
    <scope>NUCLEOTIDE SEQUENCE [LARGE SCALE GENOMIC DNA]</scope>
    <source>
        <strain evidence="6 7">DSM 19886</strain>
    </source>
</reference>
<dbReference type="Proteomes" id="UP000199440">
    <property type="component" value="Unassembled WGS sequence"/>
</dbReference>
<gene>
    <name evidence="6" type="ORF">SAMN04488514_102414</name>
</gene>
<evidence type="ECO:0000313" key="7">
    <source>
        <dbReference type="Proteomes" id="UP000199440"/>
    </source>
</evidence>
<dbReference type="InterPro" id="IPR009722">
    <property type="entry name" value="YjiK/CarP"/>
</dbReference>
<evidence type="ECO:0000313" key="6">
    <source>
        <dbReference type="EMBL" id="SDL70489.1"/>
    </source>
</evidence>
<dbReference type="AlphaFoldDB" id="A0A1G9M8C5"/>
<feature type="chain" id="PRO_5011552352" evidence="5">
    <location>
        <begin position="21"/>
        <end position="275"/>
    </location>
</feature>
<proteinExistence type="inferred from homology"/>
<dbReference type="EMBL" id="FNGV01000002">
    <property type="protein sequence ID" value="SDL70489.1"/>
    <property type="molecule type" value="Genomic_DNA"/>
</dbReference>
<comment type="similarity">
    <text evidence="2">Belongs to the YjiK family.</text>
</comment>
<organism evidence="6 7">
    <name type="scientific">Kriegella aquimaris</name>
    <dbReference type="NCBI Taxonomy" id="192904"/>
    <lineage>
        <taxon>Bacteria</taxon>
        <taxon>Pseudomonadati</taxon>
        <taxon>Bacteroidota</taxon>
        <taxon>Flavobacteriia</taxon>
        <taxon>Flavobacteriales</taxon>
        <taxon>Flavobacteriaceae</taxon>
        <taxon>Kriegella</taxon>
    </lineage>
</organism>
<comment type="subcellular location">
    <subcellularLocation>
        <location evidence="1">Cell membrane</location>
    </subcellularLocation>
</comment>